<dbReference type="Pfam" id="PF00675">
    <property type="entry name" value="Peptidase_M16"/>
    <property type="match status" value="1"/>
</dbReference>
<evidence type="ECO:0000259" key="10">
    <source>
        <dbReference type="Pfam" id="PF05193"/>
    </source>
</evidence>
<keyword evidence="6" id="KW-0482">Metalloprotease</keyword>
<dbReference type="InterPro" id="IPR050626">
    <property type="entry name" value="Peptidase_M16"/>
</dbReference>
<dbReference type="AlphaFoldDB" id="A0A8T0GFU3"/>
<dbReference type="GO" id="GO:0046872">
    <property type="term" value="F:metal ion binding"/>
    <property type="evidence" value="ECO:0007669"/>
    <property type="project" value="UniProtKB-KW"/>
</dbReference>
<evidence type="ECO:0000256" key="4">
    <source>
        <dbReference type="ARBA" id="ARBA00022801"/>
    </source>
</evidence>
<dbReference type="Pfam" id="PF05193">
    <property type="entry name" value="Peptidase_M16_C"/>
    <property type="match status" value="2"/>
</dbReference>
<feature type="domain" description="Peptidase M16 N-terminal" evidence="9">
    <location>
        <begin position="100"/>
        <end position="220"/>
    </location>
</feature>
<keyword evidence="3" id="KW-0479">Metal-binding</keyword>
<proteinExistence type="inferred from homology"/>
<comment type="similarity">
    <text evidence="1 7">Belongs to the peptidase M16 family.</text>
</comment>
<evidence type="ECO:0000256" key="1">
    <source>
        <dbReference type="ARBA" id="ARBA00007261"/>
    </source>
</evidence>
<evidence type="ECO:0000256" key="5">
    <source>
        <dbReference type="ARBA" id="ARBA00022833"/>
    </source>
</evidence>
<dbReference type="PANTHER" id="PTHR43690">
    <property type="entry name" value="NARDILYSIN"/>
    <property type="match status" value="1"/>
</dbReference>
<organism evidence="11 12">
    <name type="scientific">Ceratodon purpureus</name>
    <name type="common">Fire moss</name>
    <name type="synonym">Dicranum purpureum</name>
    <dbReference type="NCBI Taxonomy" id="3225"/>
    <lineage>
        <taxon>Eukaryota</taxon>
        <taxon>Viridiplantae</taxon>
        <taxon>Streptophyta</taxon>
        <taxon>Embryophyta</taxon>
        <taxon>Bryophyta</taxon>
        <taxon>Bryophytina</taxon>
        <taxon>Bryopsida</taxon>
        <taxon>Dicranidae</taxon>
        <taxon>Pseudoditrichales</taxon>
        <taxon>Ditrichaceae</taxon>
        <taxon>Ceratodon</taxon>
    </lineage>
</organism>
<dbReference type="InterPro" id="IPR011765">
    <property type="entry name" value="Pept_M16_N"/>
</dbReference>
<evidence type="ECO:0000256" key="6">
    <source>
        <dbReference type="ARBA" id="ARBA00023049"/>
    </source>
</evidence>
<dbReference type="GO" id="GO:0004222">
    <property type="term" value="F:metalloendopeptidase activity"/>
    <property type="evidence" value="ECO:0007669"/>
    <property type="project" value="InterPro"/>
</dbReference>
<keyword evidence="4" id="KW-0378">Hydrolase</keyword>
<evidence type="ECO:0000256" key="2">
    <source>
        <dbReference type="ARBA" id="ARBA00022670"/>
    </source>
</evidence>
<feature type="domain" description="Peptidase M16 C-terminal" evidence="10">
    <location>
        <begin position="747"/>
        <end position="929"/>
    </location>
</feature>
<evidence type="ECO:0000256" key="7">
    <source>
        <dbReference type="RuleBase" id="RU004447"/>
    </source>
</evidence>
<comment type="caution">
    <text evidence="11">The sequence shown here is derived from an EMBL/GenBank/DDBJ whole genome shotgun (WGS) entry which is preliminary data.</text>
</comment>
<dbReference type="PROSITE" id="PS00143">
    <property type="entry name" value="INSULINASE"/>
    <property type="match status" value="1"/>
</dbReference>
<sequence>MSESSQIGGDPHPHPGPGAPLDPEVLLELEQGLDLDTDAKNLSLESDATTLVQHQHHQQLTAPTFRALERLIINSDDPLPAGPVGVDYGVLENGLHYYVRKNAKPRERAALALGVKVGSILEDEEERGVAHIVEHLAFSATRKHTNHDIIRFLESIGAEFGACQNASTSADETIYELMVPIDKPDILSQALNILAEFSTEIRISDEDLEKERGAVLEELRGGRNAMGRTQEAHWMLLMKGSQYANRQPIGLEKVIKNVTASRVKDFYHRWYRPEYMAIVAVGDFPNTEDVVELIKCHFEERKPHTEYKSLVTIPTFPVPCHEEPHFSCFGETEAGGSAVMMSCKVPAKQDTTVADYRFLIAEQMFHSALNQRFYKVSRHKNPPFFSCISSSENLVRPVKAYIMSANCQERGTLQALEQMLTEVARVRRHGFSEREIALVRAFLMADIESAYLERDQMQSTSLREEYLQHFLRGEPVLGIEYEAQLQKTLIPDISAAEVTRIAEYYHTKCNCVIKTLEPRARATERDLKAIVAKVQALEGGDIASWDEEHIPDSIVDKLPTPGVVVQSKEFSDIGATELILSNGMRVSYKRTEFLDDQVLVSGYAYGGLSEVAESDFLSCSMGSTIAGEIGAFGHKPSILSDLLAGKRAEVGTKVGAYMRTFSGDCSPTDLDAALQLVYQLFVSEVEPADEEVQLVMQMTLEGIKAQERDPFTAYANRVRELNYGNSYYFKPITAKDLINVDPKRSCQYFNSCFKDPSGFTVAIVGKFDIETALPLILQYLGGIPKPETPVMEYTRDELSALPFTFPAEVVREEVRRSMVEAQCSVQITFPVELKGPNVMEEVHYTGFICKLLETKIMQVLRFKHGQVYTVAVSAFLGGSKPSRFGNVRGDVAVSFSCDPDVAWKLVDFSLDEVKRLQEQGPTSEDVSTILELEQRTYENGQQENGYWLDRLLRAYQSRAYTGDLIYSMQAQEQWRDAVKSQATDVTMKEALCRILPVPCNEHHTAVALIPRAPRLQQLLTNLIRTEQNLSKESKVALAAAGLVVIGAIIWRYTSRH</sequence>
<feature type="domain" description="Peptidase M16 C-terminal" evidence="10">
    <location>
        <begin position="257"/>
        <end position="441"/>
    </location>
</feature>
<name>A0A8T0GFU3_CERPU</name>
<feature type="region of interest" description="Disordered" evidence="8">
    <location>
        <begin position="1"/>
        <end position="23"/>
    </location>
</feature>
<evidence type="ECO:0000256" key="3">
    <source>
        <dbReference type="ARBA" id="ARBA00022723"/>
    </source>
</evidence>
<dbReference type="Proteomes" id="UP000822688">
    <property type="component" value="Chromosome 11"/>
</dbReference>
<protein>
    <submittedName>
        <fullName evidence="11">Uncharacterized protein</fullName>
    </submittedName>
</protein>
<evidence type="ECO:0000313" key="12">
    <source>
        <dbReference type="Proteomes" id="UP000822688"/>
    </source>
</evidence>
<keyword evidence="5" id="KW-0862">Zinc</keyword>
<dbReference type="PANTHER" id="PTHR43690:SF34">
    <property type="entry name" value="ZINC PROTEASE PQQL-LIKE"/>
    <property type="match status" value="1"/>
</dbReference>
<dbReference type="InterPro" id="IPR011249">
    <property type="entry name" value="Metalloenz_LuxS/M16"/>
</dbReference>
<dbReference type="SUPFAM" id="SSF63411">
    <property type="entry name" value="LuxS/MPP-like metallohydrolase"/>
    <property type="match status" value="3"/>
</dbReference>
<reference evidence="11 12" key="1">
    <citation type="submission" date="2020-06" db="EMBL/GenBank/DDBJ databases">
        <title>WGS assembly of Ceratodon purpureus strain R40.</title>
        <authorList>
            <person name="Carey S.B."/>
            <person name="Jenkins J."/>
            <person name="Shu S."/>
            <person name="Lovell J.T."/>
            <person name="Sreedasyam A."/>
            <person name="Maumus F."/>
            <person name="Tiley G.P."/>
            <person name="Fernandez-Pozo N."/>
            <person name="Barry K."/>
            <person name="Chen C."/>
            <person name="Wang M."/>
            <person name="Lipzen A."/>
            <person name="Daum C."/>
            <person name="Saski C.A."/>
            <person name="Payton A.C."/>
            <person name="Mcbreen J.C."/>
            <person name="Conrad R.E."/>
            <person name="Kollar L.M."/>
            <person name="Olsson S."/>
            <person name="Huttunen S."/>
            <person name="Landis J.B."/>
            <person name="Wickett N.J."/>
            <person name="Johnson M.G."/>
            <person name="Rensing S.A."/>
            <person name="Grimwood J."/>
            <person name="Schmutz J."/>
            <person name="Mcdaniel S.F."/>
        </authorList>
    </citation>
    <scope>NUCLEOTIDE SEQUENCE [LARGE SCALE GENOMIC DNA]</scope>
    <source>
        <strain evidence="11 12">R40</strain>
    </source>
</reference>
<accession>A0A8T0GFU3</accession>
<evidence type="ECO:0000313" key="11">
    <source>
        <dbReference type="EMBL" id="KAG0557873.1"/>
    </source>
</evidence>
<evidence type="ECO:0000256" key="8">
    <source>
        <dbReference type="SAM" id="MobiDB-lite"/>
    </source>
</evidence>
<dbReference type="InterPro" id="IPR007863">
    <property type="entry name" value="Peptidase_M16_C"/>
</dbReference>
<dbReference type="GO" id="GO:0006508">
    <property type="term" value="P:proteolysis"/>
    <property type="evidence" value="ECO:0007669"/>
    <property type="project" value="UniProtKB-KW"/>
</dbReference>
<dbReference type="EMBL" id="CM026432">
    <property type="protein sequence ID" value="KAG0557873.1"/>
    <property type="molecule type" value="Genomic_DNA"/>
</dbReference>
<gene>
    <name evidence="11" type="ORF">KC19_11G163400</name>
</gene>
<keyword evidence="2" id="KW-0645">Protease</keyword>
<keyword evidence="12" id="KW-1185">Reference proteome</keyword>
<dbReference type="InterPro" id="IPR001431">
    <property type="entry name" value="Pept_M16_Zn_BS"/>
</dbReference>
<dbReference type="Gene3D" id="3.30.830.10">
    <property type="entry name" value="Metalloenzyme, LuxS/M16 peptidase-like"/>
    <property type="match status" value="4"/>
</dbReference>
<evidence type="ECO:0000259" key="9">
    <source>
        <dbReference type="Pfam" id="PF00675"/>
    </source>
</evidence>